<accession>A0AAP0M7S4</accession>
<dbReference type="EMBL" id="JBCGBO010000005">
    <property type="protein sequence ID" value="KAK9199197.1"/>
    <property type="molecule type" value="Genomic_DNA"/>
</dbReference>
<reference evidence="2 3" key="1">
    <citation type="submission" date="2024-05" db="EMBL/GenBank/DDBJ databases">
        <title>Haplotype-resolved chromosome-level genome assembly of Huyou (Citrus changshanensis).</title>
        <authorList>
            <person name="Miao C."/>
            <person name="Chen W."/>
            <person name="Wu Y."/>
            <person name="Wang L."/>
            <person name="Zhao S."/>
            <person name="Grierson D."/>
            <person name="Xu C."/>
            <person name="Chen K."/>
        </authorList>
    </citation>
    <scope>NUCLEOTIDE SEQUENCE [LARGE SCALE GENOMIC DNA]</scope>
    <source>
        <strain evidence="2">01-14</strain>
        <tissue evidence="2">Leaf</tissue>
    </source>
</reference>
<name>A0AAP0M7S4_9ROSI</name>
<organism evidence="2 3">
    <name type="scientific">Citrus x changshan-huyou</name>
    <dbReference type="NCBI Taxonomy" id="2935761"/>
    <lineage>
        <taxon>Eukaryota</taxon>
        <taxon>Viridiplantae</taxon>
        <taxon>Streptophyta</taxon>
        <taxon>Embryophyta</taxon>
        <taxon>Tracheophyta</taxon>
        <taxon>Spermatophyta</taxon>
        <taxon>Magnoliopsida</taxon>
        <taxon>eudicotyledons</taxon>
        <taxon>Gunneridae</taxon>
        <taxon>Pentapetalae</taxon>
        <taxon>rosids</taxon>
        <taxon>malvids</taxon>
        <taxon>Sapindales</taxon>
        <taxon>Rutaceae</taxon>
        <taxon>Aurantioideae</taxon>
        <taxon>Citrus</taxon>
    </lineage>
</organism>
<feature type="region of interest" description="Disordered" evidence="1">
    <location>
        <begin position="1"/>
        <end position="22"/>
    </location>
</feature>
<dbReference type="Proteomes" id="UP001428341">
    <property type="component" value="Unassembled WGS sequence"/>
</dbReference>
<protein>
    <recommendedName>
        <fullName evidence="4">Transposase MuDR plant domain-containing protein</fullName>
    </recommendedName>
</protein>
<evidence type="ECO:0008006" key="4">
    <source>
        <dbReference type="Google" id="ProtNLM"/>
    </source>
</evidence>
<evidence type="ECO:0000256" key="1">
    <source>
        <dbReference type="SAM" id="MobiDB-lite"/>
    </source>
</evidence>
<evidence type="ECO:0000313" key="3">
    <source>
        <dbReference type="Proteomes" id="UP001428341"/>
    </source>
</evidence>
<feature type="compositionally biased region" description="Basic and acidic residues" evidence="1">
    <location>
        <begin position="1"/>
        <end position="10"/>
    </location>
</feature>
<sequence>MATMKKEDMKASINFNDDDDGSDRGNGLLEGYESDHVDFGLLLSSDDEHSFSTMSHILRGQMFKDGTDPVEFRIGMVFRNMKFFAWALQNFYIQEGFCGIKVKFNRKRILLCHCCASKCPFKIYASLQRHDEYF</sequence>
<evidence type="ECO:0000313" key="2">
    <source>
        <dbReference type="EMBL" id="KAK9199197.1"/>
    </source>
</evidence>
<keyword evidence="3" id="KW-1185">Reference proteome</keyword>
<comment type="caution">
    <text evidence="2">The sequence shown here is derived from an EMBL/GenBank/DDBJ whole genome shotgun (WGS) entry which is preliminary data.</text>
</comment>
<gene>
    <name evidence="2" type="ORF">WN944_014385</name>
</gene>
<dbReference type="AlphaFoldDB" id="A0AAP0M7S4"/>
<proteinExistence type="predicted"/>